<protein>
    <submittedName>
        <fullName evidence="3">Response regulator</fullName>
    </submittedName>
</protein>
<dbReference type="PROSITE" id="PS50110">
    <property type="entry name" value="RESPONSE_REGULATORY"/>
    <property type="match status" value="1"/>
</dbReference>
<dbReference type="Proteomes" id="UP000297975">
    <property type="component" value="Unassembled WGS sequence"/>
</dbReference>
<reference evidence="3 4" key="1">
    <citation type="submission" date="2019-03" db="EMBL/GenBank/DDBJ databases">
        <authorList>
            <person name="He R.-H."/>
        </authorList>
    </citation>
    <scope>NUCLEOTIDE SEQUENCE [LARGE SCALE GENOMIC DNA]</scope>
    <source>
        <strain evidence="4">SH 714</strain>
    </source>
</reference>
<dbReference type="InterPro" id="IPR052048">
    <property type="entry name" value="ST_Response_Regulator"/>
</dbReference>
<dbReference type="GO" id="GO:0000160">
    <property type="term" value="P:phosphorelay signal transduction system"/>
    <property type="evidence" value="ECO:0007669"/>
    <property type="project" value="InterPro"/>
</dbReference>
<comment type="caution">
    <text evidence="3">The sequence shown here is derived from an EMBL/GenBank/DDBJ whole genome shotgun (WGS) entry which is preliminary data.</text>
</comment>
<sequence length="124" mass="14104">MRKVLIADDSRFMRCWLKNLVEQNGYLVVAEASNGQEAVESYVNYQPDIVLLDITMEKKDGLLALKEIISSDPYANVIMCSSMGAQSIIIEALNYGARDFIVKPYFHKLIDILNKVEFKQVRAN</sequence>
<dbReference type="Pfam" id="PF00072">
    <property type="entry name" value="Response_reg"/>
    <property type="match status" value="1"/>
</dbReference>
<keyword evidence="4" id="KW-1185">Reference proteome</keyword>
<dbReference type="InterPro" id="IPR001789">
    <property type="entry name" value="Sig_transdc_resp-reg_receiver"/>
</dbReference>
<dbReference type="OrthoDB" id="9790669at2"/>
<evidence type="ECO:0000313" key="4">
    <source>
        <dbReference type="Proteomes" id="UP000297975"/>
    </source>
</evidence>
<dbReference type="SUPFAM" id="SSF52172">
    <property type="entry name" value="CheY-like"/>
    <property type="match status" value="1"/>
</dbReference>
<dbReference type="EMBL" id="SOPW01000001">
    <property type="protein sequence ID" value="TFB24958.1"/>
    <property type="molecule type" value="Genomic_DNA"/>
</dbReference>
<evidence type="ECO:0000256" key="1">
    <source>
        <dbReference type="PROSITE-ProRule" id="PRU00169"/>
    </source>
</evidence>
<keyword evidence="1" id="KW-0597">Phosphoprotein</keyword>
<feature type="domain" description="Response regulatory" evidence="2">
    <location>
        <begin position="3"/>
        <end position="118"/>
    </location>
</feature>
<dbReference type="InterPro" id="IPR011006">
    <property type="entry name" value="CheY-like_superfamily"/>
</dbReference>
<dbReference type="Gene3D" id="3.40.50.2300">
    <property type="match status" value="1"/>
</dbReference>
<dbReference type="RefSeq" id="WP_134338419.1">
    <property type="nucleotide sequence ID" value="NZ_SOPW01000001.1"/>
</dbReference>
<organism evidence="3 4">
    <name type="scientific">Filobacillus milosensis</name>
    <dbReference type="NCBI Taxonomy" id="94137"/>
    <lineage>
        <taxon>Bacteria</taxon>
        <taxon>Bacillati</taxon>
        <taxon>Bacillota</taxon>
        <taxon>Bacilli</taxon>
        <taxon>Bacillales</taxon>
        <taxon>Bacillaceae</taxon>
        <taxon>Filobacillus</taxon>
    </lineage>
</organism>
<proteinExistence type="predicted"/>
<dbReference type="PANTHER" id="PTHR43228:SF1">
    <property type="entry name" value="TWO-COMPONENT RESPONSE REGULATOR ARR22"/>
    <property type="match status" value="1"/>
</dbReference>
<gene>
    <name evidence="3" type="ORF">E3U55_00780</name>
</gene>
<dbReference type="PANTHER" id="PTHR43228">
    <property type="entry name" value="TWO-COMPONENT RESPONSE REGULATOR"/>
    <property type="match status" value="1"/>
</dbReference>
<accession>A0A4Y8ISN7</accession>
<name>A0A4Y8ISN7_9BACI</name>
<feature type="modified residue" description="4-aspartylphosphate" evidence="1">
    <location>
        <position position="53"/>
    </location>
</feature>
<evidence type="ECO:0000259" key="2">
    <source>
        <dbReference type="PROSITE" id="PS50110"/>
    </source>
</evidence>
<evidence type="ECO:0000313" key="3">
    <source>
        <dbReference type="EMBL" id="TFB24958.1"/>
    </source>
</evidence>
<dbReference type="AlphaFoldDB" id="A0A4Y8ISN7"/>
<dbReference type="SMART" id="SM00448">
    <property type="entry name" value="REC"/>
    <property type="match status" value="1"/>
</dbReference>